<dbReference type="RefSeq" id="WP_011585079.1">
    <property type="nucleotide sequence ID" value="NC_008255.1"/>
</dbReference>
<name>A0A6N4SRQ8_CYTH3</name>
<accession>A0A6N4SRQ8</accession>
<protein>
    <recommendedName>
        <fullName evidence="1">MoxR-vWA-beta-propeller ternary system domain-containing protein</fullName>
    </recommendedName>
</protein>
<evidence type="ECO:0000259" key="1">
    <source>
        <dbReference type="Pfam" id="PF19918"/>
    </source>
</evidence>
<dbReference type="Pfam" id="PF19918">
    <property type="entry name" value="bpX2"/>
    <property type="match status" value="1"/>
</dbReference>
<dbReference type="OrthoDB" id="674746at2"/>
<feature type="domain" description="MoxR-vWA-beta-propeller ternary system" evidence="1">
    <location>
        <begin position="14"/>
        <end position="239"/>
    </location>
</feature>
<dbReference type="EMBL" id="CP000383">
    <property type="protein sequence ID" value="ABG58962.1"/>
    <property type="molecule type" value="Genomic_DNA"/>
</dbReference>
<evidence type="ECO:0000313" key="2">
    <source>
        <dbReference type="EMBL" id="ABG58962.1"/>
    </source>
</evidence>
<dbReference type="KEGG" id="chu:CHU_1694"/>
<keyword evidence="3" id="KW-1185">Reference proteome</keyword>
<dbReference type="InterPro" id="IPR045552">
    <property type="entry name" value="bpX2"/>
</dbReference>
<gene>
    <name evidence="2" type="ordered locus">CHU_1694</name>
</gene>
<evidence type="ECO:0000313" key="3">
    <source>
        <dbReference type="Proteomes" id="UP000001822"/>
    </source>
</evidence>
<sequence>MAQNASNDISYFLLLDEVHKADLGTIRIWNNLKVAFDEKKIWIKDFTPEQIHSVEVKSIPYKTIYYSKETKLYLQNSLLPDRNIPLSLLWTPIDRALPVILPAFNHNYFGIHDKISIELIVSEKEEEACAMITTLETLKHYIETAPAIRLQSIQWTILNKKNVLLVGKPLLPVTGNTYWQQQEMLLPVGFDFELPVLANKIRHKINPENQVVVLWNSNNTYQLIDRQAFKPLSLGSFRATVNHPLFYSSVYENE</sequence>
<dbReference type="Proteomes" id="UP000001822">
    <property type="component" value="Chromosome"/>
</dbReference>
<dbReference type="AlphaFoldDB" id="A0A6N4SRQ8"/>
<reference evidence="2 3" key="1">
    <citation type="journal article" date="2007" name="Appl. Environ. Microbiol.">
        <title>Genome sequence of the cellulolytic gliding bacterium Cytophaga hutchinsonii.</title>
        <authorList>
            <person name="Xie G."/>
            <person name="Bruce D.C."/>
            <person name="Challacombe J.F."/>
            <person name="Chertkov O."/>
            <person name="Detter J.C."/>
            <person name="Gilna P."/>
            <person name="Han C.S."/>
            <person name="Lucas S."/>
            <person name="Misra M."/>
            <person name="Myers G.L."/>
            <person name="Richardson P."/>
            <person name="Tapia R."/>
            <person name="Thayer N."/>
            <person name="Thompson L.S."/>
            <person name="Brettin T.S."/>
            <person name="Henrissat B."/>
            <person name="Wilson D.B."/>
            <person name="McBride M.J."/>
        </authorList>
    </citation>
    <scope>NUCLEOTIDE SEQUENCE [LARGE SCALE GENOMIC DNA]</scope>
    <source>
        <strain evidence="3">ATCC 33406 / DSM 1761 / CIP 103989 / NBRC 15051 / NCIMB 9469 / D465</strain>
    </source>
</reference>
<organism evidence="2 3">
    <name type="scientific">Cytophaga hutchinsonii (strain ATCC 33406 / DSM 1761 / CIP 103989 / NBRC 15051 / NCIMB 9469 / D465)</name>
    <dbReference type="NCBI Taxonomy" id="269798"/>
    <lineage>
        <taxon>Bacteria</taxon>
        <taxon>Pseudomonadati</taxon>
        <taxon>Bacteroidota</taxon>
        <taxon>Cytophagia</taxon>
        <taxon>Cytophagales</taxon>
        <taxon>Cytophagaceae</taxon>
        <taxon>Cytophaga</taxon>
    </lineage>
</organism>
<proteinExistence type="predicted"/>